<name>A0A6C0HLD9_9ZZZZ</name>
<reference evidence="2" key="1">
    <citation type="journal article" date="2020" name="Nature">
        <title>Giant virus diversity and host interactions through global metagenomics.</title>
        <authorList>
            <person name="Schulz F."/>
            <person name="Roux S."/>
            <person name="Paez-Espino D."/>
            <person name="Jungbluth S."/>
            <person name="Walsh D.A."/>
            <person name="Denef V.J."/>
            <person name="McMahon K.D."/>
            <person name="Konstantinidis K.T."/>
            <person name="Eloe-Fadrosh E.A."/>
            <person name="Kyrpides N.C."/>
            <person name="Woyke T."/>
        </authorList>
    </citation>
    <scope>NUCLEOTIDE SEQUENCE</scope>
    <source>
        <strain evidence="2">GVMAG-M-3300023184-13</strain>
    </source>
</reference>
<accession>A0A6C0HLD9</accession>
<evidence type="ECO:0000313" key="2">
    <source>
        <dbReference type="EMBL" id="QHT81491.1"/>
    </source>
</evidence>
<keyword evidence="1" id="KW-1133">Transmembrane helix</keyword>
<proteinExistence type="predicted"/>
<evidence type="ECO:0000256" key="1">
    <source>
        <dbReference type="SAM" id="Phobius"/>
    </source>
</evidence>
<feature type="transmembrane region" description="Helical" evidence="1">
    <location>
        <begin position="12"/>
        <end position="31"/>
    </location>
</feature>
<protein>
    <submittedName>
        <fullName evidence="2">Uncharacterized protein</fullName>
    </submittedName>
</protein>
<keyword evidence="1" id="KW-0472">Membrane</keyword>
<keyword evidence="1" id="KW-0812">Transmembrane</keyword>
<sequence length="98" mass="11785">MTNTDKYHTNLLHIIVIVIICIIIWSAVEIYNDEGFYPRRWNDPQYHGQMWGWRRPWQYDIGNWRPNAYYPAYSGYWKQCPSGGWCPPYKSCMSPECS</sequence>
<dbReference type="AlphaFoldDB" id="A0A6C0HLD9"/>
<organism evidence="2">
    <name type="scientific">viral metagenome</name>
    <dbReference type="NCBI Taxonomy" id="1070528"/>
    <lineage>
        <taxon>unclassified sequences</taxon>
        <taxon>metagenomes</taxon>
        <taxon>organismal metagenomes</taxon>
    </lineage>
</organism>
<dbReference type="EMBL" id="MN739983">
    <property type="protein sequence ID" value="QHT81491.1"/>
    <property type="molecule type" value="Genomic_DNA"/>
</dbReference>